<evidence type="ECO:0000313" key="3">
    <source>
        <dbReference type="Proteomes" id="UP000015350"/>
    </source>
</evidence>
<dbReference type="CDD" id="cd00093">
    <property type="entry name" value="HTH_XRE"/>
    <property type="match status" value="1"/>
</dbReference>
<dbReference type="eggNOG" id="COG1396">
    <property type="taxonomic scope" value="Bacteria"/>
</dbReference>
<gene>
    <name evidence="2" type="ORF">K678_02333</name>
</gene>
<dbReference type="EMBL" id="AQPH01000005">
    <property type="protein sequence ID" value="EPY03064.1"/>
    <property type="molecule type" value="Genomic_DNA"/>
</dbReference>
<name>S9SEB0_MAGFU</name>
<dbReference type="Proteomes" id="UP000015350">
    <property type="component" value="Unassembled WGS sequence"/>
</dbReference>
<protein>
    <submittedName>
        <fullName evidence="2">Putative Transcriptional regulator</fullName>
    </submittedName>
</protein>
<dbReference type="PROSITE" id="PS50943">
    <property type="entry name" value="HTH_CROC1"/>
    <property type="match status" value="1"/>
</dbReference>
<dbReference type="SUPFAM" id="SSF47413">
    <property type="entry name" value="lambda repressor-like DNA-binding domains"/>
    <property type="match status" value="1"/>
</dbReference>
<dbReference type="RefSeq" id="WP_021130850.1">
    <property type="nucleotide sequence ID" value="NZ_AQPH01000005.1"/>
</dbReference>
<accession>S9SEB0</accession>
<organism evidence="2 3">
    <name type="scientific">Magnetospirillum fulvum MGU-K5</name>
    <dbReference type="NCBI Taxonomy" id="1316936"/>
    <lineage>
        <taxon>Bacteria</taxon>
        <taxon>Pseudomonadati</taxon>
        <taxon>Pseudomonadota</taxon>
        <taxon>Alphaproteobacteria</taxon>
        <taxon>Rhodospirillales</taxon>
        <taxon>Rhodospirillaceae</taxon>
        <taxon>Magnetospirillum</taxon>
    </lineage>
</organism>
<dbReference type="Pfam" id="PF13560">
    <property type="entry name" value="HTH_31"/>
    <property type="match status" value="1"/>
</dbReference>
<evidence type="ECO:0000313" key="2">
    <source>
        <dbReference type="EMBL" id="EPY03064.1"/>
    </source>
</evidence>
<dbReference type="STRING" id="1316936.K678_02333"/>
<dbReference type="OrthoDB" id="407979at2"/>
<comment type="caution">
    <text evidence="2">The sequence shown here is derived from an EMBL/GenBank/DDBJ whole genome shotgun (WGS) entry which is preliminary data.</text>
</comment>
<dbReference type="InterPro" id="IPR001387">
    <property type="entry name" value="Cro/C1-type_HTH"/>
</dbReference>
<proteinExistence type="predicted"/>
<evidence type="ECO:0000259" key="1">
    <source>
        <dbReference type="PROSITE" id="PS50943"/>
    </source>
</evidence>
<reference evidence="2 3" key="1">
    <citation type="submission" date="2013-04" db="EMBL/GenBank/DDBJ databases">
        <authorList>
            <person name="Kuznetsov B."/>
            <person name="Ivanovsky R."/>
        </authorList>
    </citation>
    <scope>NUCLEOTIDE SEQUENCE [LARGE SCALE GENOMIC DNA]</scope>
    <source>
        <strain evidence="2 3">MGU-K5</strain>
    </source>
</reference>
<dbReference type="GO" id="GO:0003677">
    <property type="term" value="F:DNA binding"/>
    <property type="evidence" value="ECO:0007669"/>
    <property type="project" value="InterPro"/>
</dbReference>
<dbReference type="AlphaFoldDB" id="S9SEB0"/>
<dbReference type="InterPro" id="IPR010982">
    <property type="entry name" value="Lambda_DNA-bd_dom_sf"/>
</dbReference>
<dbReference type="SMART" id="SM00530">
    <property type="entry name" value="HTH_XRE"/>
    <property type="match status" value="1"/>
</dbReference>
<dbReference type="Gene3D" id="1.10.260.40">
    <property type="entry name" value="lambda repressor-like DNA-binding domains"/>
    <property type="match status" value="1"/>
</dbReference>
<sequence length="110" mass="11808">MTNSDTVTIPRAEYEAMQARIEDLDDILAGHAARTGATLPHDFAMRIIDGDHPVRVWREYRGLSAVALAEAAKVSKTYLSEIETGKKPGSVEAYKSLAAALAVPVDALLG</sequence>
<feature type="domain" description="HTH cro/C1-type" evidence="1">
    <location>
        <begin position="54"/>
        <end position="108"/>
    </location>
</feature>